<dbReference type="EC" id="2.7.1.148" evidence="2 9"/>
<dbReference type="InterPro" id="IPR036554">
    <property type="entry name" value="GHMP_kinase_C_sf"/>
</dbReference>
<evidence type="ECO:0000256" key="9">
    <source>
        <dbReference type="HAMAP-Rule" id="MF_00061"/>
    </source>
</evidence>
<evidence type="ECO:0000256" key="8">
    <source>
        <dbReference type="ARBA" id="ARBA00032554"/>
    </source>
</evidence>
<keyword evidence="6 9" id="KW-0418">Kinase</keyword>
<keyword evidence="7 9" id="KW-0067">ATP-binding</keyword>
<keyword evidence="4 9" id="KW-0808">Transferase</keyword>
<feature type="domain" description="GHMP kinase C-terminal" evidence="11">
    <location>
        <begin position="193"/>
        <end position="253"/>
    </location>
</feature>
<sequence>MLTFPNAKINLGLNIVSKRPDGYHNIETVFYPVSLCDALEILPSACGQTNLAVSGFSIEGPLEKNLVYRAYRLLADRFDLPVCDIKLHKAIPFGAGLGGGSSDAAFVLKMLNDMFQLSLSDADLAQYAIQLGADCPFFIYNVPVLARGIGNEFEPVSFSLKGYTLVLVKPQESVSTAEAYSCISPAIPSVALSDIIQKPVEEWKTLMFNDFEKNIFRLHPVIGEIKDLLYKSGAVYASMSGSGAAVFGIFKNPPVCLPNWGLHFVWQGMCMF</sequence>
<dbReference type="NCBIfam" id="TIGR00154">
    <property type="entry name" value="ispE"/>
    <property type="match status" value="1"/>
</dbReference>
<dbReference type="Pfam" id="PF08544">
    <property type="entry name" value="GHMP_kinases_C"/>
    <property type="match status" value="1"/>
</dbReference>
<dbReference type="Gene3D" id="3.30.70.890">
    <property type="entry name" value="GHMP kinase, C-terminal domain"/>
    <property type="match status" value="1"/>
</dbReference>
<evidence type="ECO:0000256" key="5">
    <source>
        <dbReference type="ARBA" id="ARBA00022741"/>
    </source>
</evidence>
<feature type="active site" evidence="9">
    <location>
        <position position="8"/>
    </location>
</feature>
<evidence type="ECO:0000256" key="2">
    <source>
        <dbReference type="ARBA" id="ARBA00012052"/>
    </source>
</evidence>
<comment type="catalytic activity">
    <reaction evidence="9">
        <text>4-CDP-2-C-methyl-D-erythritol + ATP = 4-CDP-2-C-methyl-D-erythritol 2-phosphate + ADP + H(+)</text>
        <dbReference type="Rhea" id="RHEA:18437"/>
        <dbReference type="ChEBI" id="CHEBI:15378"/>
        <dbReference type="ChEBI" id="CHEBI:30616"/>
        <dbReference type="ChEBI" id="CHEBI:57823"/>
        <dbReference type="ChEBI" id="CHEBI:57919"/>
        <dbReference type="ChEBI" id="CHEBI:456216"/>
        <dbReference type="EC" id="2.7.1.148"/>
    </reaction>
</comment>
<evidence type="ECO:0000256" key="1">
    <source>
        <dbReference type="ARBA" id="ARBA00009684"/>
    </source>
</evidence>
<dbReference type="InterPro" id="IPR006204">
    <property type="entry name" value="GHMP_kinase_N_dom"/>
</dbReference>
<keyword evidence="9" id="KW-0414">Isoprene biosynthesis</keyword>
<feature type="active site" evidence="9">
    <location>
        <position position="134"/>
    </location>
</feature>
<feature type="domain" description="GHMP kinase N-terminal" evidence="10">
    <location>
        <begin position="65"/>
        <end position="140"/>
    </location>
</feature>
<dbReference type="GO" id="GO:0019288">
    <property type="term" value="P:isopentenyl diphosphate biosynthetic process, methylerythritol 4-phosphate pathway"/>
    <property type="evidence" value="ECO:0007669"/>
    <property type="project" value="UniProtKB-UniRule"/>
</dbReference>
<dbReference type="InterPro" id="IPR013750">
    <property type="entry name" value="GHMP_kinase_C_dom"/>
</dbReference>
<dbReference type="PANTHER" id="PTHR43527">
    <property type="entry name" value="4-DIPHOSPHOCYTIDYL-2-C-METHYL-D-ERYTHRITOL KINASE, CHLOROPLASTIC"/>
    <property type="match status" value="1"/>
</dbReference>
<reference evidence="12" key="2">
    <citation type="journal article" date="2021" name="PeerJ">
        <title>Extensive microbial diversity within the chicken gut microbiome revealed by metagenomics and culture.</title>
        <authorList>
            <person name="Gilroy R."/>
            <person name="Ravi A."/>
            <person name="Getino M."/>
            <person name="Pursley I."/>
            <person name="Horton D.L."/>
            <person name="Alikhan N.F."/>
            <person name="Baker D."/>
            <person name="Gharbi K."/>
            <person name="Hall N."/>
            <person name="Watson M."/>
            <person name="Adriaenssens E.M."/>
            <person name="Foster-Nyarko E."/>
            <person name="Jarju S."/>
            <person name="Secka A."/>
            <person name="Antonio M."/>
            <person name="Oren A."/>
            <person name="Chaudhuri R.R."/>
            <person name="La Ragione R."/>
            <person name="Hildebrand F."/>
            <person name="Pallen M.J."/>
        </authorList>
    </citation>
    <scope>NUCLEOTIDE SEQUENCE</scope>
    <source>
        <strain evidence="12">CHK158-818</strain>
    </source>
</reference>
<evidence type="ECO:0000259" key="11">
    <source>
        <dbReference type="Pfam" id="PF08544"/>
    </source>
</evidence>
<reference evidence="12" key="1">
    <citation type="submission" date="2020-10" db="EMBL/GenBank/DDBJ databases">
        <authorList>
            <person name="Gilroy R."/>
        </authorList>
    </citation>
    <scope>NUCLEOTIDE SEQUENCE</scope>
    <source>
        <strain evidence="12">CHK158-818</strain>
    </source>
</reference>
<dbReference type="InterPro" id="IPR004424">
    <property type="entry name" value="IspE"/>
</dbReference>
<evidence type="ECO:0000256" key="7">
    <source>
        <dbReference type="ARBA" id="ARBA00022840"/>
    </source>
</evidence>
<dbReference type="Gene3D" id="3.30.230.10">
    <property type="match status" value="1"/>
</dbReference>
<dbReference type="GO" id="GO:0050515">
    <property type="term" value="F:4-(cytidine 5'-diphospho)-2-C-methyl-D-erythritol kinase activity"/>
    <property type="evidence" value="ECO:0007669"/>
    <property type="project" value="UniProtKB-UniRule"/>
</dbReference>
<dbReference type="GO" id="GO:0016114">
    <property type="term" value="P:terpenoid biosynthetic process"/>
    <property type="evidence" value="ECO:0007669"/>
    <property type="project" value="UniProtKB-UniRule"/>
</dbReference>
<dbReference type="SUPFAM" id="SSF55060">
    <property type="entry name" value="GHMP Kinase, C-terminal domain"/>
    <property type="match status" value="1"/>
</dbReference>
<keyword evidence="5 9" id="KW-0547">Nucleotide-binding</keyword>
<feature type="binding site" evidence="9">
    <location>
        <begin position="92"/>
        <end position="102"/>
    </location>
    <ligand>
        <name>ATP</name>
        <dbReference type="ChEBI" id="CHEBI:30616"/>
    </ligand>
</feature>
<evidence type="ECO:0000256" key="4">
    <source>
        <dbReference type="ARBA" id="ARBA00022679"/>
    </source>
</evidence>
<comment type="similarity">
    <text evidence="1 9">Belongs to the GHMP kinase family. IspE subfamily.</text>
</comment>
<evidence type="ECO:0000256" key="6">
    <source>
        <dbReference type="ARBA" id="ARBA00022777"/>
    </source>
</evidence>
<proteinExistence type="inferred from homology"/>
<dbReference type="Proteomes" id="UP000824112">
    <property type="component" value="Unassembled WGS sequence"/>
</dbReference>
<comment type="function">
    <text evidence="9">Catalyzes the phosphorylation of the position 2 hydroxy group of 4-diphosphocytidyl-2C-methyl-D-erythritol.</text>
</comment>
<dbReference type="EMBL" id="DVNA01000103">
    <property type="protein sequence ID" value="HIU55018.1"/>
    <property type="molecule type" value="Genomic_DNA"/>
</dbReference>
<protein>
    <recommendedName>
        <fullName evidence="3 9">4-diphosphocytidyl-2-C-methyl-D-erythritol kinase</fullName>
        <shortName evidence="9">CMK</shortName>
        <ecNumber evidence="2 9">2.7.1.148</ecNumber>
    </recommendedName>
    <alternativeName>
        <fullName evidence="8 9">4-(cytidine-5'-diphospho)-2-C-methyl-D-erythritol kinase</fullName>
    </alternativeName>
</protein>
<evidence type="ECO:0000259" key="10">
    <source>
        <dbReference type="Pfam" id="PF00288"/>
    </source>
</evidence>
<organism evidence="12 13">
    <name type="scientific">Candidatus Gallibacteroides avistercoris</name>
    <dbReference type="NCBI Taxonomy" id="2840833"/>
    <lineage>
        <taxon>Bacteria</taxon>
        <taxon>Pseudomonadati</taxon>
        <taxon>Bacteroidota</taxon>
        <taxon>Bacteroidia</taxon>
        <taxon>Bacteroidales</taxon>
        <taxon>Bacteroidaceae</taxon>
        <taxon>Bacteroidaceae incertae sedis</taxon>
        <taxon>Candidatus Gallibacteroides</taxon>
    </lineage>
</organism>
<dbReference type="InterPro" id="IPR014721">
    <property type="entry name" value="Ribsml_uS5_D2-typ_fold_subgr"/>
</dbReference>
<comment type="pathway">
    <text evidence="9">Isoprenoid biosynthesis; isopentenyl diphosphate biosynthesis via DXP pathway; isopentenyl diphosphate from 1-deoxy-D-xylulose 5-phosphate: step 3/6.</text>
</comment>
<name>A0A9D1M6Y3_9BACT</name>
<dbReference type="InterPro" id="IPR020568">
    <property type="entry name" value="Ribosomal_Su5_D2-typ_SF"/>
</dbReference>
<gene>
    <name evidence="9" type="primary">ispE</name>
    <name evidence="12" type="ORF">IAB03_04315</name>
</gene>
<dbReference type="SUPFAM" id="SSF54211">
    <property type="entry name" value="Ribosomal protein S5 domain 2-like"/>
    <property type="match status" value="1"/>
</dbReference>
<dbReference type="GO" id="GO:0005524">
    <property type="term" value="F:ATP binding"/>
    <property type="evidence" value="ECO:0007669"/>
    <property type="project" value="UniProtKB-UniRule"/>
</dbReference>
<evidence type="ECO:0000313" key="12">
    <source>
        <dbReference type="EMBL" id="HIU55018.1"/>
    </source>
</evidence>
<dbReference type="HAMAP" id="MF_00061">
    <property type="entry name" value="IspE"/>
    <property type="match status" value="1"/>
</dbReference>
<comment type="caution">
    <text evidence="12">The sequence shown here is derived from an EMBL/GenBank/DDBJ whole genome shotgun (WGS) entry which is preliminary data.</text>
</comment>
<dbReference type="AlphaFoldDB" id="A0A9D1M6Y3"/>
<evidence type="ECO:0000256" key="3">
    <source>
        <dbReference type="ARBA" id="ARBA00017473"/>
    </source>
</evidence>
<dbReference type="PIRSF" id="PIRSF010376">
    <property type="entry name" value="IspE"/>
    <property type="match status" value="1"/>
</dbReference>
<dbReference type="Pfam" id="PF00288">
    <property type="entry name" value="GHMP_kinases_N"/>
    <property type="match status" value="1"/>
</dbReference>
<accession>A0A9D1M6Y3</accession>
<dbReference type="PANTHER" id="PTHR43527:SF2">
    <property type="entry name" value="4-DIPHOSPHOCYTIDYL-2-C-METHYL-D-ERYTHRITOL KINASE, CHLOROPLASTIC"/>
    <property type="match status" value="1"/>
</dbReference>
<evidence type="ECO:0000313" key="13">
    <source>
        <dbReference type="Proteomes" id="UP000824112"/>
    </source>
</evidence>